<sequence length="262" mass="29938">MPDIMENEIPLQISIADIHGKDKPQVIEQILFNILSEYLSPNSSLSVREAIHCLDGLMPENRPARLGVEIEHAEDLVHQVFNYIWKMAKQIPYTWHAGQEKLADLILPLSSSMTAQTILTNSGDQVLAWREIAQWDSRSELHRALEPPDKKRHPDQQICDQYANASAFAARFFKRALSRALYLHAPTCRLGRRLALSAIEPAVGGQVPNPELLPCHYIAAAHWAISATTWLWRETRWGQVQYYEVTEATRDSPTFPPTRWLR</sequence>
<reference evidence="1" key="1">
    <citation type="submission" date="2017-09" db="EMBL/GenBank/DDBJ databases">
        <title>Polyketide synthases of a Diaporthe helianthi virulent isolate.</title>
        <authorList>
            <person name="Baroncelli R."/>
        </authorList>
    </citation>
    <scope>NUCLEOTIDE SEQUENCE [LARGE SCALE GENOMIC DNA]</scope>
    <source>
        <strain evidence="1">7/96</strain>
    </source>
</reference>
<dbReference type="PANTHER" id="PTHR38797">
    <property type="entry name" value="NUCLEAR PORE COMPLEX PROTEIN NUP85-RELATED"/>
    <property type="match status" value="1"/>
</dbReference>
<name>A0A2P5I2Q5_DIAHE</name>
<dbReference type="AlphaFoldDB" id="A0A2P5I2Q5"/>
<evidence type="ECO:0000313" key="2">
    <source>
        <dbReference type="Proteomes" id="UP000094444"/>
    </source>
</evidence>
<dbReference type="InterPro" id="IPR022085">
    <property type="entry name" value="OpdG"/>
</dbReference>
<keyword evidence="2" id="KW-1185">Reference proteome</keyword>
<accession>A0A2P5I2Q5</accession>
<proteinExistence type="predicted"/>
<dbReference type="Pfam" id="PF12311">
    <property type="entry name" value="DUF3632"/>
    <property type="match status" value="1"/>
</dbReference>
<comment type="caution">
    <text evidence="1">The sequence shown here is derived from an EMBL/GenBank/DDBJ whole genome shotgun (WGS) entry which is preliminary data.</text>
</comment>
<organism evidence="1 2">
    <name type="scientific">Diaporthe helianthi</name>
    <dbReference type="NCBI Taxonomy" id="158607"/>
    <lineage>
        <taxon>Eukaryota</taxon>
        <taxon>Fungi</taxon>
        <taxon>Dikarya</taxon>
        <taxon>Ascomycota</taxon>
        <taxon>Pezizomycotina</taxon>
        <taxon>Sordariomycetes</taxon>
        <taxon>Sordariomycetidae</taxon>
        <taxon>Diaporthales</taxon>
        <taxon>Diaporthaceae</taxon>
        <taxon>Diaporthe</taxon>
    </lineage>
</organism>
<dbReference type="OrthoDB" id="5169587at2759"/>
<gene>
    <name evidence="1" type="ORF">DHEL01_v204816</name>
</gene>
<dbReference type="Proteomes" id="UP000094444">
    <property type="component" value="Unassembled WGS sequence"/>
</dbReference>
<dbReference type="InterPro" id="IPR053204">
    <property type="entry name" value="Oxopyrrolidines_Biosynth-assoc"/>
</dbReference>
<evidence type="ECO:0000313" key="1">
    <source>
        <dbReference type="EMBL" id="POS76783.1"/>
    </source>
</evidence>
<dbReference type="EMBL" id="MAVT02000332">
    <property type="protein sequence ID" value="POS76783.1"/>
    <property type="molecule type" value="Genomic_DNA"/>
</dbReference>
<protein>
    <submittedName>
        <fullName evidence="1">Uncharacterized protein</fullName>
    </submittedName>
</protein>
<dbReference type="PANTHER" id="PTHR38797:SF4">
    <property type="entry name" value="NUCLEAR PORE COMPLEX PROTEIN NUP85"/>
    <property type="match status" value="1"/>
</dbReference>
<dbReference type="InParanoid" id="A0A2P5I2Q5"/>